<feature type="binding site" evidence="2">
    <location>
        <begin position="122"/>
        <end position="125"/>
    </location>
    <ligand>
        <name>glutathione</name>
        <dbReference type="ChEBI" id="CHEBI:57925"/>
    </ligand>
</feature>
<dbReference type="GeneID" id="10508967"/>
<dbReference type="InterPro" id="IPR047047">
    <property type="entry name" value="GST_Omega-like_C"/>
</dbReference>
<dbReference type="OMA" id="HLTEYPN"/>
<dbReference type="Proteomes" id="UP000001064">
    <property type="component" value="Unassembled WGS sequence"/>
</dbReference>
<dbReference type="SUPFAM" id="SSF47616">
    <property type="entry name" value="GST C-terminal domain-like"/>
    <property type="match status" value="1"/>
</dbReference>
<dbReference type="Pfam" id="PF13410">
    <property type="entry name" value="GST_C_2"/>
    <property type="match status" value="1"/>
</dbReference>
<evidence type="ECO:0000256" key="2">
    <source>
        <dbReference type="PIRSR" id="PIRSR015753-2"/>
    </source>
</evidence>
<dbReference type="eggNOG" id="KOG2903">
    <property type="taxonomic scope" value="Eukaryota"/>
</dbReference>
<feature type="site" description="Lowers pKa of active site Cys" evidence="3">
    <location>
        <position position="249"/>
    </location>
</feature>
<evidence type="ECO:0000313" key="5">
    <source>
        <dbReference type="EMBL" id="EGC32428.1"/>
    </source>
</evidence>
<keyword evidence="6" id="KW-1185">Reference proteome</keyword>
<dbReference type="InterPro" id="IPR036282">
    <property type="entry name" value="Glutathione-S-Trfase_C_sf"/>
</dbReference>
<feature type="binding site" evidence="2">
    <location>
        <begin position="140"/>
        <end position="141"/>
    </location>
    <ligand>
        <name>glutathione</name>
        <dbReference type="ChEBI" id="CHEBI:57925"/>
    </ligand>
</feature>
<evidence type="ECO:0000313" key="6">
    <source>
        <dbReference type="Proteomes" id="UP000001064"/>
    </source>
</evidence>
<dbReference type="SUPFAM" id="SSF52833">
    <property type="entry name" value="Thioredoxin-like"/>
    <property type="match status" value="1"/>
</dbReference>
<dbReference type="GO" id="GO:0004364">
    <property type="term" value="F:glutathione transferase activity"/>
    <property type="evidence" value="ECO:0000318"/>
    <property type="project" value="GO_Central"/>
</dbReference>
<dbReference type="RefSeq" id="XP_003291040.1">
    <property type="nucleotide sequence ID" value="XM_003290992.1"/>
</dbReference>
<dbReference type="PROSITE" id="PS50405">
    <property type="entry name" value="GST_CTER"/>
    <property type="match status" value="1"/>
</dbReference>
<evidence type="ECO:0000256" key="1">
    <source>
        <dbReference type="PIRSR" id="PIRSR015753-1"/>
    </source>
</evidence>
<feature type="binding site" evidence="2">
    <location>
        <position position="89"/>
    </location>
    <ligand>
        <name>glutathione</name>
        <dbReference type="ChEBI" id="CHEBI:57925"/>
    </ligand>
</feature>
<dbReference type="InterPro" id="IPR036249">
    <property type="entry name" value="Thioredoxin-like_sf"/>
</dbReference>
<organism evidence="5 6">
    <name type="scientific">Dictyostelium purpureum</name>
    <name type="common">Slime mold</name>
    <dbReference type="NCBI Taxonomy" id="5786"/>
    <lineage>
        <taxon>Eukaryota</taxon>
        <taxon>Amoebozoa</taxon>
        <taxon>Evosea</taxon>
        <taxon>Eumycetozoa</taxon>
        <taxon>Dictyostelia</taxon>
        <taxon>Dictyosteliales</taxon>
        <taxon>Dictyosteliaceae</taxon>
        <taxon>Dictyostelium</taxon>
    </lineage>
</organism>
<sequence>MSEKLGNNVVDKSLEIDKDGNFVRTNSAFRETVSKEHPIYKPEKDRYHLYVALICPWAHRTLIVRELKGLQDVISVSIVHYHLERSTGWKFSTKEGATVDHINGFEYLKQVYLLSNPNYIGKITVPVLFDKKTKTIVNNESSEIIVMLNSAFNEFSKTKEQAELDLYPVELKDDIDKINDLVYNTVNNGVYKCGFAETQESYENNYYKLFESLDYLESLLSKQRYLVGKKLTLADLRLFVTLIRFDIAYYGFFKCNRNLIKEFPALSNYLKELYQIPEFKKTVDFHHIKNGYFLCVNQQKSAIVPLGPNLDYLNQPHNRSNL</sequence>
<dbReference type="InterPro" id="IPR040079">
    <property type="entry name" value="Glutathione_S-Trfase"/>
</dbReference>
<dbReference type="EMBL" id="GL871193">
    <property type="protein sequence ID" value="EGC32428.1"/>
    <property type="molecule type" value="Genomic_DNA"/>
</dbReference>
<dbReference type="Pfam" id="PF13409">
    <property type="entry name" value="GST_N_2"/>
    <property type="match status" value="1"/>
</dbReference>
<dbReference type="Gene3D" id="1.20.1050.10">
    <property type="match status" value="1"/>
</dbReference>
<dbReference type="SFLD" id="SFLDG01148">
    <property type="entry name" value="Xi_(cytGST)"/>
    <property type="match status" value="1"/>
</dbReference>
<dbReference type="PANTHER" id="PTHR32419:SF6">
    <property type="entry name" value="GLUTATHIONE S-TRANSFERASE OMEGA-LIKE 1-RELATED"/>
    <property type="match status" value="1"/>
</dbReference>
<dbReference type="VEuPathDB" id="AmoebaDB:DICPUDRAFT_38429"/>
<feature type="domain" description="GST C-terminal" evidence="4">
    <location>
        <begin position="157"/>
        <end position="303"/>
    </location>
</feature>
<dbReference type="KEGG" id="dpp:DICPUDRAFT_38429"/>
<dbReference type="InterPro" id="IPR016639">
    <property type="entry name" value="GST_Omega/GSH"/>
</dbReference>
<protein>
    <recommendedName>
        <fullName evidence="4">GST C-terminal domain-containing protein</fullName>
    </recommendedName>
</protein>
<reference evidence="6" key="1">
    <citation type="journal article" date="2011" name="Genome Biol.">
        <title>Comparative genomics of the social amoebae Dictyostelium discoideum and Dictyostelium purpureum.</title>
        <authorList>
            <consortium name="US DOE Joint Genome Institute (JGI-PGF)"/>
            <person name="Sucgang R."/>
            <person name="Kuo A."/>
            <person name="Tian X."/>
            <person name="Salerno W."/>
            <person name="Parikh A."/>
            <person name="Feasley C.L."/>
            <person name="Dalin E."/>
            <person name="Tu H."/>
            <person name="Huang E."/>
            <person name="Barry K."/>
            <person name="Lindquist E."/>
            <person name="Shapiro H."/>
            <person name="Bruce D."/>
            <person name="Schmutz J."/>
            <person name="Salamov A."/>
            <person name="Fey P."/>
            <person name="Gaudet P."/>
            <person name="Anjard C."/>
            <person name="Babu M.M."/>
            <person name="Basu S."/>
            <person name="Bushmanova Y."/>
            <person name="van der Wel H."/>
            <person name="Katoh-Kurasawa M."/>
            <person name="Dinh C."/>
            <person name="Coutinho P.M."/>
            <person name="Saito T."/>
            <person name="Elias M."/>
            <person name="Schaap P."/>
            <person name="Kay R.R."/>
            <person name="Henrissat B."/>
            <person name="Eichinger L."/>
            <person name="Rivero F."/>
            <person name="Putnam N.H."/>
            <person name="West C.M."/>
            <person name="Loomis W.F."/>
            <person name="Chisholm R.L."/>
            <person name="Shaulsky G."/>
            <person name="Strassmann J.E."/>
            <person name="Queller D.C."/>
            <person name="Kuspa A."/>
            <person name="Grigoriev I.V."/>
        </authorList>
    </citation>
    <scope>NUCLEOTIDE SEQUENCE [LARGE SCALE GENOMIC DNA]</scope>
    <source>
        <strain evidence="6">QSDP1</strain>
    </source>
</reference>
<dbReference type="InterPro" id="IPR010987">
    <property type="entry name" value="Glutathione-S-Trfase_C-like"/>
</dbReference>
<gene>
    <name evidence="5" type="ORF">DICPUDRAFT_38429</name>
</gene>
<dbReference type="GO" id="GO:0005737">
    <property type="term" value="C:cytoplasm"/>
    <property type="evidence" value="ECO:0000318"/>
    <property type="project" value="GO_Central"/>
</dbReference>
<dbReference type="Gene3D" id="3.40.30.10">
    <property type="entry name" value="Glutaredoxin"/>
    <property type="match status" value="1"/>
</dbReference>
<feature type="active site" description="Nucleophile" evidence="1">
    <location>
        <position position="55"/>
    </location>
</feature>
<dbReference type="SFLD" id="SFLDS00019">
    <property type="entry name" value="Glutathione_Transferase_(cytos"/>
    <property type="match status" value="1"/>
</dbReference>
<feature type="site" description="Lowers pKa of active site Cys" evidence="3">
    <location>
        <position position="292"/>
    </location>
</feature>
<dbReference type="FunFam" id="3.40.30.10:FF:000058">
    <property type="entry name" value="Glutathione S-transferase, omega"/>
    <property type="match status" value="1"/>
</dbReference>
<dbReference type="CDD" id="cd03190">
    <property type="entry name" value="GST_C_Omega_like"/>
    <property type="match status" value="1"/>
</dbReference>
<dbReference type="SFLD" id="SFLDG01206">
    <property type="entry name" value="Xi.1"/>
    <property type="match status" value="1"/>
</dbReference>
<evidence type="ECO:0000256" key="3">
    <source>
        <dbReference type="PIRSR" id="PIRSR015753-3"/>
    </source>
</evidence>
<dbReference type="PIRSF" id="PIRSF015753">
    <property type="entry name" value="GST"/>
    <property type="match status" value="1"/>
</dbReference>
<dbReference type="OrthoDB" id="14734at2759"/>
<dbReference type="PANTHER" id="PTHR32419">
    <property type="entry name" value="GLUTATHIONYL-HYDROQUINONE REDUCTASE"/>
    <property type="match status" value="1"/>
</dbReference>
<dbReference type="AlphaFoldDB" id="F0ZUE8"/>
<evidence type="ECO:0000259" key="4">
    <source>
        <dbReference type="PROSITE" id="PS50405"/>
    </source>
</evidence>
<dbReference type="InParanoid" id="F0ZUE8"/>
<accession>F0ZUE8</accession>
<name>F0ZUE8_DICPU</name>
<proteinExistence type="predicted"/>
<dbReference type="InterPro" id="IPR004045">
    <property type="entry name" value="Glutathione_S-Trfase_N"/>
</dbReference>
<feature type="active site" description="Proton donor/acceptor" evidence="1">
    <location>
        <position position="191"/>
    </location>
</feature>